<accession>A0A1H4EXG3</accession>
<evidence type="ECO:0000313" key="3">
    <source>
        <dbReference type="Proteomes" id="UP000199656"/>
    </source>
</evidence>
<dbReference type="Proteomes" id="UP000199656">
    <property type="component" value="Unassembled WGS sequence"/>
</dbReference>
<protein>
    <submittedName>
        <fullName evidence="2">Uncharacterized protein</fullName>
    </submittedName>
</protein>
<gene>
    <name evidence="2" type="ORF">SAMN05660909_03979</name>
</gene>
<dbReference type="OrthoDB" id="187863at2"/>
<organism evidence="2 3">
    <name type="scientific">Chitinophaga terrae</name>
    <name type="common">ex Kim and Jung 2007</name>
    <dbReference type="NCBI Taxonomy" id="408074"/>
    <lineage>
        <taxon>Bacteria</taxon>
        <taxon>Pseudomonadati</taxon>
        <taxon>Bacteroidota</taxon>
        <taxon>Chitinophagia</taxon>
        <taxon>Chitinophagales</taxon>
        <taxon>Chitinophagaceae</taxon>
        <taxon>Chitinophaga</taxon>
    </lineage>
</organism>
<dbReference type="EMBL" id="FNRL01000021">
    <property type="protein sequence ID" value="SEA89310.1"/>
    <property type="molecule type" value="Genomic_DNA"/>
</dbReference>
<sequence>MKTKPSYLKRKAYFYVTLLLFMISVFLHWFFGWKDYKQEQLTHSQPPQVEEYAVQMMRETMENWQSEFLQLIWQVVGLSFLWYCGSPQSKEGDDRREEKLDFIIKRLEPDNADELLAEWKRKYPEK</sequence>
<keyword evidence="1" id="KW-0472">Membrane</keyword>
<dbReference type="Pfam" id="PF20554">
    <property type="entry name" value="DUF6766"/>
    <property type="match status" value="1"/>
</dbReference>
<dbReference type="AlphaFoldDB" id="A0A1H4EXG3"/>
<name>A0A1H4EXG3_9BACT</name>
<keyword evidence="3" id="KW-1185">Reference proteome</keyword>
<proteinExistence type="predicted"/>
<evidence type="ECO:0000256" key="1">
    <source>
        <dbReference type="SAM" id="Phobius"/>
    </source>
</evidence>
<dbReference type="InterPro" id="IPR046657">
    <property type="entry name" value="DUF6766"/>
</dbReference>
<evidence type="ECO:0000313" key="2">
    <source>
        <dbReference type="EMBL" id="SEA89310.1"/>
    </source>
</evidence>
<feature type="transmembrane region" description="Helical" evidence="1">
    <location>
        <begin position="12"/>
        <end position="31"/>
    </location>
</feature>
<keyword evidence="1" id="KW-1133">Transmembrane helix</keyword>
<keyword evidence="1" id="KW-0812">Transmembrane</keyword>
<reference evidence="3" key="1">
    <citation type="submission" date="2016-10" db="EMBL/GenBank/DDBJ databases">
        <authorList>
            <person name="Varghese N."/>
            <person name="Submissions S."/>
        </authorList>
    </citation>
    <scope>NUCLEOTIDE SEQUENCE [LARGE SCALE GENOMIC DNA]</scope>
    <source>
        <strain evidence="3">DSM 23920</strain>
    </source>
</reference>
<dbReference type="RefSeq" id="WP_089763678.1">
    <property type="nucleotide sequence ID" value="NZ_BKAT01000020.1"/>
</dbReference>